<sequence>MSRSFSLRLRVTAVALTASACVLGGTVSAAQAAQTAPARAESVTATEMAKFMGSGTGASMGSAIESAANVAYVYAQAAGWQRSQCYLLGSEVRSTGTGWFTAVAQVFCQR</sequence>
<dbReference type="RefSeq" id="WP_344343536.1">
    <property type="nucleotide sequence ID" value="NZ_BAAAKJ010000388.1"/>
</dbReference>
<dbReference type="EMBL" id="BAAAKJ010000388">
    <property type="protein sequence ID" value="GAA1410483.1"/>
    <property type="molecule type" value="Genomic_DNA"/>
</dbReference>
<evidence type="ECO:0000313" key="3">
    <source>
        <dbReference type="Proteomes" id="UP001499863"/>
    </source>
</evidence>
<protein>
    <submittedName>
        <fullName evidence="2">Uncharacterized protein</fullName>
    </submittedName>
</protein>
<reference evidence="2 3" key="1">
    <citation type="journal article" date="2019" name="Int. J. Syst. Evol. Microbiol.">
        <title>The Global Catalogue of Microorganisms (GCM) 10K type strain sequencing project: providing services to taxonomists for standard genome sequencing and annotation.</title>
        <authorList>
            <consortium name="The Broad Institute Genomics Platform"/>
            <consortium name="The Broad Institute Genome Sequencing Center for Infectious Disease"/>
            <person name="Wu L."/>
            <person name="Ma J."/>
        </authorList>
    </citation>
    <scope>NUCLEOTIDE SEQUENCE [LARGE SCALE GENOMIC DNA]</scope>
    <source>
        <strain evidence="2 3">JCM 12393</strain>
    </source>
</reference>
<comment type="caution">
    <text evidence="2">The sequence shown here is derived from an EMBL/GenBank/DDBJ whole genome shotgun (WGS) entry which is preliminary data.</text>
</comment>
<evidence type="ECO:0000313" key="2">
    <source>
        <dbReference type="EMBL" id="GAA1410483.1"/>
    </source>
</evidence>
<accession>A0ABN1YHQ5</accession>
<evidence type="ECO:0000256" key="1">
    <source>
        <dbReference type="SAM" id="SignalP"/>
    </source>
</evidence>
<keyword evidence="1" id="KW-0732">Signal</keyword>
<proteinExistence type="predicted"/>
<feature type="signal peptide" evidence="1">
    <location>
        <begin position="1"/>
        <end position="32"/>
    </location>
</feature>
<keyword evidence="3" id="KW-1185">Reference proteome</keyword>
<dbReference type="PROSITE" id="PS51257">
    <property type="entry name" value="PROKAR_LIPOPROTEIN"/>
    <property type="match status" value="1"/>
</dbReference>
<organism evidence="2 3">
    <name type="scientific">Kitasatospora putterlickiae</name>
    <dbReference type="NCBI Taxonomy" id="221725"/>
    <lineage>
        <taxon>Bacteria</taxon>
        <taxon>Bacillati</taxon>
        <taxon>Actinomycetota</taxon>
        <taxon>Actinomycetes</taxon>
        <taxon>Kitasatosporales</taxon>
        <taxon>Streptomycetaceae</taxon>
        <taxon>Kitasatospora</taxon>
    </lineage>
</organism>
<feature type="chain" id="PRO_5046060923" evidence="1">
    <location>
        <begin position="33"/>
        <end position="110"/>
    </location>
</feature>
<name>A0ABN1YHQ5_9ACTN</name>
<dbReference type="Proteomes" id="UP001499863">
    <property type="component" value="Unassembled WGS sequence"/>
</dbReference>
<gene>
    <name evidence="2" type="ORF">GCM10009639_61530</name>
</gene>